<dbReference type="Proteomes" id="UP000074866">
    <property type="component" value="Unassembled WGS sequence"/>
</dbReference>
<protein>
    <submittedName>
        <fullName evidence="1">Uncharacterized protein</fullName>
    </submittedName>
</protein>
<dbReference type="EMBL" id="LDRX01000001">
    <property type="protein sequence ID" value="KTS85535.1"/>
    <property type="molecule type" value="Genomic_DNA"/>
</dbReference>
<name>A0ACC5A1L5_9BACL</name>
<gene>
    <name evidence="1" type="ORF">NS115_00380</name>
</gene>
<keyword evidence="2" id="KW-1185">Reference proteome</keyword>
<sequence length="115" mass="13196">MEYGIDTSDNMWKSINDWVGMIERTREILKNTQSVSEIARGLGRSNNTVYKIMGYLNKNKLLSRELSKKFGPTRTCSSDLVQIFRGLLNWEGKLGLLQNSRAILGWNINVLLLFI</sequence>
<evidence type="ECO:0000313" key="2">
    <source>
        <dbReference type="Proteomes" id="UP000074866"/>
    </source>
</evidence>
<proteinExistence type="predicted"/>
<reference evidence="1 2" key="1">
    <citation type="journal article" date="2016" name="Front. Microbiol.">
        <title>Genomic Resource of Rice Seed Associated Bacteria.</title>
        <authorList>
            <person name="Midha S."/>
            <person name="Bansal K."/>
            <person name="Sharma S."/>
            <person name="Kumar N."/>
            <person name="Patil P.P."/>
            <person name="Chaudhry V."/>
            <person name="Patil P.B."/>
        </authorList>
    </citation>
    <scope>NUCLEOTIDE SEQUENCE [LARGE SCALE GENOMIC DNA]</scope>
    <source>
        <strain evidence="1 2">NS115</strain>
    </source>
</reference>
<comment type="caution">
    <text evidence="1">The sequence shown here is derived from an EMBL/GenBank/DDBJ whole genome shotgun (WGS) entry which is preliminary data.</text>
</comment>
<accession>A0ACC5A1L5</accession>
<evidence type="ECO:0000313" key="1">
    <source>
        <dbReference type="EMBL" id="KTS85535.1"/>
    </source>
</evidence>
<organism evidence="1 2">
    <name type="scientific">Paenibacillus jamilae</name>
    <dbReference type="NCBI Taxonomy" id="114136"/>
    <lineage>
        <taxon>Bacteria</taxon>
        <taxon>Bacillati</taxon>
        <taxon>Bacillota</taxon>
        <taxon>Bacilli</taxon>
        <taxon>Bacillales</taxon>
        <taxon>Paenibacillaceae</taxon>
        <taxon>Paenibacillus</taxon>
    </lineage>
</organism>